<sequence length="658" mass="73090">MLRHEDFASFILLDREVALSGRAATIPPDELLRTDGPGLSRHDLGRLVRSLQIASVAGLATHETASVATALTKQLAYDRYADFTQKERWLDAIAWVRQQPLETNAIPWTERVLHVGGAFSRLRDRKIAVEASAFGLFVTEAGARRVIEQALSLIRLIGGIECARRIFWSLETGGGVHDGFFVFGDRVSSVPGQNGPACPWGWLLSLAMANLSLPRSRRKPSIAWSSLVELARDFAAAHDCQRYSQFDSISNIAPEEFERTIVESTVWRELFFMPQGPAHLPDAVVSALSDCVTSEDEEALGFETKSLAAEFRSLLGAEHDRELKLYARSAVQMAHPILWELGLGQRGLVNNGYSLPSDTEHRNHDRLLFFETPDGNVLLLPRPLRANAACELLFRTLWSKLDGKRASKITGSILEAAIENACRRRTPDVLQRDVSYGTRKQALQLDVGVCDSGDVLLFETKAKSLTAQARSGEGRSAFVDYADSFLAMLCQLVRHEEQLRRGVISLLCLQAEITDATIVTKVAISPLSFGPMMDRLLTVNMMPAVLNHSFGSLDPAPAEVAKVEKLNHRTRQLRERLAAVAPKDDEGRLDLFPYFLDVFWMDLGQLLYALDRAPSVAAALRPLKHLTFGSRDFWTEVSFADRQGLTARHGWRPPSRAG</sequence>
<dbReference type="RefSeq" id="WP_058602072.1">
    <property type="nucleotide sequence ID" value="NZ_LDQA01000062.1"/>
</dbReference>
<dbReference type="Proteomes" id="UP000078529">
    <property type="component" value="Unassembled WGS sequence"/>
</dbReference>
<organism evidence="1 2">
    <name type="scientific">Aureimonas ureilytica</name>
    <dbReference type="NCBI Taxonomy" id="401562"/>
    <lineage>
        <taxon>Bacteria</taxon>
        <taxon>Pseudomonadati</taxon>
        <taxon>Pseudomonadota</taxon>
        <taxon>Alphaproteobacteria</taxon>
        <taxon>Hyphomicrobiales</taxon>
        <taxon>Aurantimonadaceae</taxon>
        <taxon>Aureimonas</taxon>
    </lineage>
</organism>
<protein>
    <submittedName>
        <fullName evidence="1">Uncharacterized protein</fullName>
    </submittedName>
</protein>
<evidence type="ECO:0000313" key="1">
    <source>
        <dbReference type="EMBL" id="KTR02997.1"/>
    </source>
</evidence>
<keyword evidence="2" id="KW-1185">Reference proteome</keyword>
<dbReference type="EMBL" id="LDQA01000062">
    <property type="protein sequence ID" value="KTR02997.1"/>
    <property type="molecule type" value="Genomic_DNA"/>
</dbReference>
<reference evidence="1 2" key="1">
    <citation type="journal article" date="2016" name="Front. Microbiol.">
        <title>Genomic Resource of Rice Seed Associated Bacteria.</title>
        <authorList>
            <person name="Midha S."/>
            <person name="Bansal K."/>
            <person name="Sharma S."/>
            <person name="Kumar N."/>
            <person name="Patil P.P."/>
            <person name="Chaudhry V."/>
            <person name="Patil P.B."/>
        </authorList>
    </citation>
    <scope>NUCLEOTIDE SEQUENCE [LARGE SCALE GENOMIC DNA]</scope>
    <source>
        <strain evidence="1 2">NS365</strain>
    </source>
</reference>
<proteinExistence type="predicted"/>
<gene>
    <name evidence="1" type="ORF">NS365_20050</name>
</gene>
<accession>A0A175RGN6</accession>
<dbReference type="PATRIC" id="fig|401562.4.peg.4034"/>
<evidence type="ECO:0000313" key="2">
    <source>
        <dbReference type="Proteomes" id="UP000078529"/>
    </source>
</evidence>
<comment type="caution">
    <text evidence="1">The sequence shown here is derived from an EMBL/GenBank/DDBJ whole genome shotgun (WGS) entry which is preliminary data.</text>
</comment>
<name>A0A175RGN6_9HYPH</name>
<dbReference type="AlphaFoldDB" id="A0A175RGN6"/>